<protein>
    <recommendedName>
        <fullName evidence="6">HTH gntR-type domain-containing protein</fullName>
    </recommendedName>
</protein>
<dbReference type="PANTHER" id="PTHR46577:SF1">
    <property type="entry name" value="HTH-TYPE TRANSCRIPTIONAL REGULATORY PROTEIN GABR"/>
    <property type="match status" value="1"/>
</dbReference>
<dbReference type="InterPro" id="IPR051446">
    <property type="entry name" value="HTH_trans_reg/aminotransferase"/>
</dbReference>
<dbReference type="GO" id="GO:0003677">
    <property type="term" value="F:DNA binding"/>
    <property type="evidence" value="ECO:0007669"/>
    <property type="project" value="UniProtKB-KW"/>
</dbReference>
<reference evidence="7 8" key="1">
    <citation type="journal article" date="2013" name="Sci. Rep.">
        <title>Extraordinary expansion of a Sorangium cellulosum genome from an alkaline milieu.</title>
        <authorList>
            <person name="Han K."/>
            <person name="Li Z.F."/>
            <person name="Peng R."/>
            <person name="Zhu L.P."/>
            <person name="Zhou T."/>
            <person name="Wang L.G."/>
            <person name="Li S.G."/>
            <person name="Zhang X.B."/>
            <person name="Hu W."/>
            <person name="Wu Z.H."/>
            <person name="Qin N."/>
            <person name="Li Y.Z."/>
        </authorList>
    </citation>
    <scope>NUCLEOTIDE SEQUENCE [LARGE SCALE GENOMIC DNA]</scope>
    <source>
        <strain evidence="7 8">So0157-2</strain>
    </source>
</reference>
<evidence type="ECO:0000256" key="5">
    <source>
        <dbReference type="ARBA" id="ARBA00023163"/>
    </source>
</evidence>
<proteinExistence type="inferred from homology"/>
<dbReference type="Proteomes" id="UP000014803">
    <property type="component" value="Chromosome"/>
</dbReference>
<dbReference type="Pfam" id="PF00155">
    <property type="entry name" value="Aminotran_1_2"/>
    <property type="match status" value="1"/>
</dbReference>
<dbReference type="CDD" id="cd00609">
    <property type="entry name" value="AAT_like"/>
    <property type="match status" value="1"/>
</dbReference>
<keyword evidence="4" id="KW-0238">DNA-binding</keyword>
<accession>S4XQ04</accession>
<evidence type="ECO:0000259" key="6">
    <source>
        <dbReference type="PROSITE" id="PS50949"/>
    </source>
</evidence>
<dbReference type="PANTHER" id="PTHR46577">
    <property type="entry name" value="HTH-TYPE TRANSCRIPTIONAL REGULATORY PROTEIN GABR"/>
    <property type="match status" value="1"/>
</dbReference>
<dbReference type="eggNOG" id="COG1167">
    <property type="taxonomic scope" value="Bacteria"/>
</dbReference>
<evidence type="ECO:0000313" key="8">
    <source>
        <dbReference type="Proteomes" id="UP000014803"/>
    </source>
</evidence>
<keyword evidence="3" id="KW-0805">Transcription regulation</keyword>
<dbReference type="RefSeq" id="WP_020733725.1">
    <property type="nucleotide sequence ID" value="NC_021658.1"/>
</dbReference>
<feature type="domain" description="HTH gntR-type" evidence="6">
    <location>
        <begin position="19"/>
        <end position="87"/>
    </location>
</feature>
<dbReference type="AlphaFoldDB" id="S4XQ04"/>
<dbReference type="STRING" id="1254432.SCE1572_08700"/>
<dbReference type="Pfam" id="PF00392">
    <property type="entry name" value="GntR"/>
    <property type="match status" value="1"/>
</dbReference>
<dbReference type="SUPFAM" id="SSF46785">
    <property type="entry name" value="Winged helix' DNA-binding domain"/>
    <property type="match status" value="1"/>
</dbReference>
<dbReference type="Gene3D" id="1.10.10.10">
    <property type="entry name" value="Winged helix-like DNA-binding domain superfamily/Winged helix DNA-binding domain"/>
    <property type="match status" value="1"/>
</dbReference>
<gene>
    <name evidence="7" type="ORF">SCE1572_08700</name>
</gene>
<dbReference type="InterPro" id="IPR000524">
    <property type="entry name" value="Tscrpt_reg_HTH_GntR"/>
</dbReference>
<sequence length="508" mass="53793">MTRRGARLSPVRRRQRSAGTLQAQLYERLRQAILSGALASGARVPSARAMALEAGVSRGTVDAAYARLSVEGFLVARGAAGTFVTTPLPIAAAFAPAAPPEPPRKEPRARAELRPFQIGVPAVDAFPVATWSRLLGRHARRARAGDLAGSDPSGDRALREAIAAHLAVSRGVVARAEQVMITGGYHGALGLLARALARPGDVAWFEEPGYHRARAALELAGLRLAAVPVDAEGLDVARGAALAPRARFAFVTPSHQMPLGMALSLPRRLALLAWARGADAWIIEDDYDGEFQRASAPLPALKSLDDQGRVIYAGTFSKSMFPALRLGFLVVPDGARDALARVASLLHPAPLLAVQRAAADFLGEGHFARHVRRMRALYSERHGALSRALEELSSPQLQVEEGTGGLHLIARLTGARDGEVVERASQLGLAPGALSSFYRSDPTEGRLDGLLLGFAALPASRAQKAVHRLAQAIAPSPPPRPHALARTISVDVNGSGGRSARLRNPNRA</sequence>
<dbReference type="CDD" id="cd07377">
    <property type="entry name" value="WHTH_GntR"/>
    <property type="match status" value="1"/>
</dbReference>
<keyword evidence="5" id="KW-0804">Transcription</keyword>
<evidence type="ECO:0000313" key="7">
    <source>
        <dbReference type="EMBL" id="AGP34579.1"/>
    </source>
</evidence>
<dbReference type="HOGENOM" id="CLU_017584_0_1_7"/>
<dbReference type="SMART" id="SM00345">
    <property type="entry name" value="HTH_GNTR"/>
    <property type="match status" value="1"/>
</dbReference>
<organism evidence="7 8">
    <name type="scientific">Sorangium cellulosum So0157-2</name>
    <dbReference type="NCBI Taxonomy" id="1254432"/>
    <lineage>
        <taxon>Bacteria</taxon>
        <taxon>Pseudomonadati</taxon>
        <taxon>Myxococcota</taxon>
        <taxon>Polyangia</taxon>
        <taxon>Polyangiales</taxon>
        <taxon>Polyangiaceae</taxon>
        <taxon>Sorangium</taxon>
    </lineage>
</organism>
<name>S4XQ04_SORCE</name>
<evidence type="ECO:0000256" key="3">
    <source>
        <dbReference type="ARBA" id="ARBA00023015"/>
    </source>
</evidence>
<dbReference type="GO" id="GO:0003700">
    <property type="term" value="F:DNA-binding transcription factor activity"/>
    <property type="evidence" value="ECO:0007669"/>
    <property type="project" value="InterPro"/>
</dbReference>
<dbReference type="SUPFAM" id="SSF53383">
    <property type="entry name" value="PLP-dependent transferases"/>
    <property type="match status" value="1"/>
</dbReference>
<dbReference type="InterPro" id="IPR036390">
    <property type="entry name" value="WH_DNA-bd_sf"/>
</dbReference>
<evidence type="ECO:0000256" key="4">
    <source>
        <dbReference type="ARBA" id="ARBA00023125"/>
    </source>
</evidence>
<dbReference type="PROSITE" id="PS50949">
    <property type="entry name" value="HTH_GNTR"/>
    <property type="match status" value="1"/>
</dbReference>
<dbReference type="OrthoDB" id="9808770at2"/>
<keyword evidence="2" id="KW-0663">Pyridoxal phosphate</keyword>
<dbReference type="InterPro" id="IPR036388">
    <property type="entry name" value="WH-like_DNA-bd_sf"/>
</dbReference>
<dbReference type="Gene3D" id="3.40.640.10">
    <property type="entry name" value="Type I PLP-dependent aspartate aminotransferase-like (Major domain)"/>
    <property type="match status" value="1"/>
</dbReference>
<evidence type="ECO:0000256" key="1">
    <source>
        <dbReference type="ARBA" id="ARBA00005384"/>
    </source>
</evidence>
<dbReference type="KEGG" id="scu:SCE1572_08700"/>
<comment type="similarity">
    <text evidence="1">In the C-terminal section; belongs to the class-I pyridoxal-phosphate-dependent aminotransferase family.</text>
</comment>
<dbReference type="InterPro" id="IPR004839">
    <property type="entry name" value="Aminotransferase_I/II_large"/>
</dbReference>
<dbReference type="EMBL" id="CP003969">
    <property type="protein sequence ID" value="AGP34579.1"/>
    <property type="molecule type" value="Genomic_DNA"/>
</dbReference>
<dbReference type="InterPro" id="IPR015424">
    <property type="entry name" value="PyrdxlP-dep_Trfase"/>
</dbReference>
<dbReference type="GO" id="GO:0030170">
    <property type="term" value="F:pyridoxal phosphate binding"/>
    <property type="evidence" value="ECO:0007669"/>
    <property type="project" value="InterPro"/>
</dbReference>
<evidence type="ECO:0000256" key="2">
    <source>
        <dbReference type="ARBA" id="ARBA00022898"/>
    </source>
</evidence>
<dbReference type="InterPro" id="IPR015421">
    <property type="entry name" value="PyrdxlP-dep_Trfase_major"/>
</dbReference>